<keyword evidence="2" id="KW-0521">NADP</keyword>
<evidence type="ECO:0000256" key="1">
    <source>
        <dbReference type="ARBA" id="ARBA00006484"/>
    </source>
</evidence>
<dbReference type="EMBL" id="CCMZ01000067">
    <property type="protein sequence ID" value="CDX27819.1"/>
    <property type="molecule type" value="Genomic_DNA"/>
</dbReference>
<evidence type="ECO:0000313" key="5">
    <source>
        <dbReference type="EMBL" id="CDX27819.1"/>
    </source>
</evidence>
<protein>
    <submittedName>
        <fullName evidence="5">Putative short chain oxidoreductase</fullName>
    </submittedName>
</protein>
<dbReference type="SUPFAM" id="SSF51735">
    <property type="entry name" value="NAD(P)-binding Rossmann-fold domains"/>
    <property type="match status" value="1"/>
</dbReference>
<dbReference type="PANTHER" id="PTHR43490:SF99">
    <property type="entry name" value="SHORT-CHAIN DEHYDROGENASE_REDUCTASE"/>
    <property type="match status" value="1"/>
</dbReference>
<dbReference type="PRINTS" id="PR00080">
    <property type="entry name" value="SDRFAMILY"/>
</dbReference>
<evidence type="ECO:0000313" key="6">
    <source>
        <dbReference type="Proteomes" id="UP000045285"/>
    </source>
</evidence>
<dbReference type="Pfam" id="PF00106">
    <property type="entry name" value="adh_short"/>
    <property type="match status" value="1"/>
</dbReference>
<accession>A0A090EI27</accession>
<dbReference type="Gene3D" id="3.40.50.720">
    <property type="entry name" value="NAD(P)-binding Rossmann-like Domain"/>
    <property type="match status" value="1"/>
</dbReference>
<dbReference type="PANTHER" id="PTHR43490">
    <property type="entry name" value="(+)-NEOMENTHOL DEHYDROGENASE"/>
    <property type="match status" value="1"/>
</dbReference>
<sequence>MTTNTDHSGKVALVTGGNRGIGLETARQLAELDFSVLVGVRDLAKGEAAAKTLGGKVEAIELDVAAPEAAARAAAEVERRFGRLDILVNNAAIHYDPSARALEPDWTVIREAFETNVFGAWRVAVAFAPLLRASGRGRLVNVSSEGGSLASMGAGAPAYSASKVTLNALTRILAAELHGAGVLVNSICPGWVATDMGGPGGRPVAQGAAGIVWAATLPDDGPTGGFFRDGKKLPW</sequence>
<keyword evidence="3" id="KW-0560">Oxidoreductase</keyword>
<evidence type="ECO:0000256" key="3">
    <source>
        <dbReference type="ARBA" id="ARBA00023002"/>
    </source>
</evidence>
<name>A0A090EI27_MESPL</name>
<dbReference type="Proteomes" id="UP000045285">
    <property type="component" value="Unassembled WGS sequence"/>
</dbReference>
<dbReference type="InterPro" id="IPR036291">
    <property type="entry name" value="NAD(P)-bd_dom_sf"/>
</dbReference>
<proteinExistence type="inferred from homology"/>
<dbReference type="PRINTS" id="PR00081">
    <property type="entry name" value="GDHRDH"/>
</dbReference>
<dbReference type="AlphaFoldDB" id="A0A090EI27"/>
<keyword evidence="6" id="KW-1185">Reference proteome</keyword>
<reference evidence="6" key="1">
    <citation type="submission" date="2014-08" db="EMBL/GenBank/DDBJ databases">
        <authorList>
            <person name="Moulin L."/>
        </authorList>
    </citation>
    <scope>NUCLEOTIDE SEQUENCE [LARGE SCALE GENOMIC DNA]</scope>
</reference>
<comment type="similarity">
    <text evidence="1 4">Belongs to the short-chain dehydrogenases/reductases (SDR) family.</text>
</comment>
<dbReference type="InterPro" id="IPR002347">
    <property type="entry name" value="SDR_fam"/>
</dbReference>
<organism evidence="5 6">
    <name type="scientific">Mesorhizobium plurifarium</name>
    <dbReference type="NCBI Taxonomy" id="69974"/>
    <lineage>
        <taxon>Bacteria</taxon>
        <taxon>Pseudomonadati</taxon>
        <taxon>Pseudomonadota</taxon>
        <taxon>Alphaproteobacteria</taxon>
        <taxon>Hyphomicrobiales</taxon>
        <taxon>Phyllobacteriaceae</taxon>
        <taxon>Mesorhizobium</taxon>
    </lineage>
</organism>
<gene>
    <name evidence="5" type="ORF">MPL3356_70267</name>
</gene>
<dbReference type="GO" id="GO:0016491">
    <property type="term" value="F:oxidoreductase activity"/>
    <property type="evidence" value="ECO:0007669"/>
    <property type="project" value="UniProtKB-KW"/>
</dbReference>
<evidence type="ECO:0000256" key="4">
    <source>
        <dbReference type="RuleBase" id="RU000363"/>
    </source>
</evidence>
<evidence type="ECO:0000256" key="2">
    <source>
        <dbReference type="ARBA" id="ARBA00022857"/>
    </source>
</evidence>